<dbReference type="Gene3D" id="3.40.190.10">
    <property type="entry name" value="Periplasmic binding protein-like II"/>
    <property type="match status" value="2"/>
</dbReference>
<proteinExistence type="predicted"/>
<dbReference type="GeneID" id="37027267"/>
<dbReference type="InterPro" id="IPR001086">
    <property type="entry name" value="Preph_deHydtase"/>
</dbReference>
<dbReference type="OrthoDB" id="983542at2759"/>
<dbReference type="SUPFAM" id="SSF53850">
    <property type="entry name" value="Periplasmic binding protein-like II"/>
    <property type="match status" value="1"/>
</dbReference>
<keyword evidence="2" id="KW-0057">Aromatic amino acid biosynthesis</keyword>
<evidence type="ECO:0000313" key="7">
    <source>
        <dbReference type="EMBL" id="PWN29495.1"/>
    </source>
</evidence>
<dbReference type="GO" id="GO:0009094">
    <property type="term" value="P:L-phenylalanine biosynthetic process"/>
    <property type="evidence" value="ECO:0007669"/>
    <property type="project" value="UniProtKB-KW"/>
</dbReference>
<gene>
    <name evidence="7" type="ORF">BDZ90DRAFT_230364</name>
</gene>
<dbReference type="STRING" id="1569628.A0A316V248"/>
<name>A0A316V248_9BASI</name>
<keyword evidence="3" id="KW-0584">Phenylalanine biosynthesis</keyword>
<keyword evidence="8" id="KW-1185">Reference proteome</keyword>
<organism evidence="7 8">
    <name type="scientific">Jaminaea rosea</name>
    <dbReference type="NCBI Taxonomy" id="1569628"/>
    <lineage>
        <taxon>Eukaryota</taxon>
        <taxon>Fungi</taxon>
        <taxon>Dikarya</taxon>
        <taxon>Basidiomycota</taxon>
        <taxon>Ustilaginomycotina</taxon>
        <taxon>Exobasidiomycetes</taxon>
        <taxon>Microstromatales</taxon>
        <taxon>Microstromatales incertae sedis</taxon>
        <taxon>Jaminaea</taxon>
    </lineage>
</organism>
<evidence type="ECO:0000256" key="1">
    <source>
        <dbReference type="ARBA" id="ARBA00022605"/>
    </source>
</evidence>
<comment type="pathway">
    <text evidence="5">Amino-acid biosynthesis.</text>
</comment>
<keyword evidence="1" id="KW-0028">Amino-acid biosynthesis</keyword>
<dbReference type="AlphaFoldDB" id="A0A316V248"/>
<dbReference type="GO" id="GO:0005737">
    <property type="term" value="C:cytoplasm"/>
    <property type="evidence" value="ECO:0007669"/>
    <property type="project" value="TreeGrafter"/>
</dbReference>
<reference evidence="7 8" key="1">
    <citation type="journal article" date="2018" name="Mol. Biol. Evol.">
        <title>Broad Genomic Sampling Reveals a Smut Pathogenic Ancestry of the Fungal Clade Ustilaginomycotina.</title>
        <authorList>
            <person name="Kijpornyongpan T."/>
            <person name="Mondo S.J."/>
            <person name="Barry K."/>
            <person name="Sandor L."/>
            <person name="Lee J."/>
            <person name="Lipzen A."/>
            <person name="Pangilinan J."/>
            <person name="LaButti K."/>
            <person name="Hainaut M."/>
            <person name="Henrissat B."/>
            <person name="Grigoriev I.V."/>
            <person name="Spatafora J.W."/>
            <person name="Aime M.C."/>
        </authorList>
    </citation>
    <scope>NUCLEOTIDE SEQUENCE [LARGE SCALE GENOMIC DNA]</scope>
    <source>
        <strain evidence="7 8">MCA 5214</strain>
    </source>
</reference>
<evidence type="ECO:0000313" key="8">
    <source>
        <dbReference type="Proteomes" id="UP000245884"/>
    </source>
</evidence>
<evidence type="ECO:0000259" key="6">
    <source>
        <dbReference type="PROSITE" id="PS51171"/>
    </source>
</evidence>
<evidence type="ECO:0000256" key="3">
    <source>
        <dbReference type="ARBA" id="ARBA00023222"/>
    </source>
</evidence>
<sequence length="234" mass="25358">MSTTRPGQAAFEVAYLGPPGTYSHQVALGLYPDYRDNQASSSKVTLIPYDTITQTAASILSASAPRRLALLPLKNSTHGIVKETEEFLASSPVPVETIKTVELAVRHALLVNSKTYERLQQVKDSDRPLSDEALKSIEKVYSHEQALGQCRHFLDSHLPLTSSQDGRINVSSTALAASMIAKDDSGTMVAALASDICATKGIYEGLKVARAGVQDRDDNVTTFILVRAREEGQR</sequence>
<dbReference type="GO" id="GO:0004664">
    <property type="term" value="F:prephenate dehydratase activity"/>
    <property type="evidence" value="ECO:0007669"/>
    <property type="project" value="InterPro"/>
</dbReference>
<evidence type="ECO:0000256" key="5">
    <source>
        <dbReference type="ARBA" id="ARBA00029440"/>
    </source>
</evidence>
<protein>
    <submittedName>
        <fullName evidence="7">Prephenate dehydratase</fullName>
    </submittedName>
</protein>
<feature type="domain" description="Prephenate dehydratase" evidence="6">
    <location>
        <begin position="12"/>
        <end position="228"/>
    </location>
</feature>
<evidence type="ECO:0000256" key="4">
    <source>
        <dbReference type="ARBA" id="ARBA00023239"/>
    </source>
</evidence>
<dbReference type="Pfam" id="PF00800">
    <property type="entry name" value="PDT"/>
    <property type="match status" value="1"/>
</dbReference>
<dbReference type="Proteomes" id="UP000245884">
    <property type="component" value="Unassembled WGS sequence"/>
</dbReference>
<accession>A0A316V248</accession>
<keyword evidence="4" id="KW-0456">Lyase</keyword>
<evidence type="ECO:0000256" key="2">
    <source>
        <dbReference type="ARBA" id="ARBA00023141"/>
    </source>
</evidence>
<dbReference type="PROSITE" id="PS51171">
    <property type="entry name" value="PREPHENATE_DEHYDR_3"/>
    <property type="match status" value="1"/>
</dbReference>
<dbReference type="EMBL" id="KZ819663">
    <property type="protein sequence ID" value="PWN29495.1"/>
    <property type="molecule type" value="Genomic_DNA"/>
</dbReference>
<dbReference type="PANTHER" id="PTHR21022:SF19">
    <property type="entry name" value="PREPHENATE DEHYDRATASE-RELATED"/>
    <property type="match status" value="1"/>
</dbReference>
<dbReference type="PANTHER" id="PTHR21022">
    <property type="entry name" value="PREPHENATE DEHYDRATASE P PROTEIN"/>
    <property type="match status" value="1"/>
</dbReference>
<dbReference type="RefSeq" id="XP_025364107.1">
    <property type="nucleotide sequence ID" value="XM_025505444.1"/>
</dbReference>